<dbReference type="HOGENOM" id="CLU_3308456_0_0_9"/>
<proteinExistence type="predicted"/>
<keyword evidence="1" id="KW-0472">Membrane</keyword>
<keyword evidence="1" id="KW-1133">Transmembrane helix</keyword>
<keyword evidence="1" id="KW-0812">Transmembrane</keyword>
<dbReference type="KEGG" id="dae:Dtox_1880"/>
<evidence type="ECO:0000256" key="1">
    <source>
        <dbReference type="SAM" id="Phobius"/>
    </source>
</evidence>
<organism evidence="2 3">
    <name type="scientific">Desulfofarcimen acetoxidans (strain ATCC 49208 / DSM 771 / KCTC 5769 / VKM B-1644 / 5575)</name>
    <name type="common">Desulfotomaculum acetoxidans</name>
    <dbReference type="NCBI Taxonomy" id="485916"/>
    <lineage>
        <taxon>Bacteria</taxon>
        <taxon>Bacillati</taxon>
        <taxon>Bacillota</taxon>
        <taxon>Clostridia</taxon>
        <taxon>Eubacteriales</taxon>
        <taxon>Peptococcaceae</taxon>
        <taxon>Desulfofarcimen</taxon>
    </lineage>
</organism>
<dbReference type="EMBL" id="CP001720">
    <property type="protein sequence ID" value="ACV62726.1"/>
    <property type="molecule type" value="Genomic_DNA"/>
</dbReference>
<accession>C8VXS0</accession>
<dbReference type="AlphaFoldDB" id="C8VXS0"/>
<protein>
    <submittedName>
        <fullName evidence="2">Uncharacterized protein</fullName>
    </submittedName>
</protein>
<evidence type="ECO:0000313" key="2">
    <source>
        <dbReference type="EMBL" id="ACV62726.1"/>
    </source>
</evidence>
<feature type="transmembrane region" description="Helical" evidence="1">
    <location>
        <begin position="17"/>
        <end position="36"/>
    </location>
</feature>
<sequence length="39" mass="4699">MVQQDKPKTVIDELKESWGYLIITAIMLTGYLMMYFDRR</sequence>
<reference evidence="2 3" key="1">
    <citation type="journal article" date="2009" name="Stand. Genomic Sci.">
        <title>Complete genome sequence of Desulfotomaculum acetoxidans type strain (5575).</title>
        <authorList>
            <person name="Spring S."/>
            <person name="Lapidus A."/>
            <person name="Schroder M."/>
            <person name="Gleim D."/>
            <person name="Sims D."/>
            <person name="Meincke L."/>
            <person name="Glavina Del Rio T."/>
            <person name="Tice H."/>
            <person name="Copeland A."/>
            <person name="Cheng J.F."/>
            <person name="Lucas S."/>
            <person name="Chen F."/>
            <person name="Nolan M."/>
            <person name="Bruce D."/>
            <person name="Goodwin L."/>
            <person name="Pitluck S."/>
            <person name="Ivanova N."/>
            <person name="Mavromatis K."/>
            <person name="Mikhailova N."/>
            <person name="Pati A."/>
            <person name="Chen A."/>
            <person name="Palaniappan K."/>
            <person name="Land M."/>
            <person name="Hauser L."/>
            <person name="Chang Y.J."/>
            <person name="Jeffries C.D."/>
            <person name="Chain P."/>
            <person name="Saunders E."/>
            <person name="Brettin T."/>
            <person name="Detter J.C."/>
            <person name="Goker M."/>
            <person name="Bristow J."/>
            <person name="Eisen J.A."/>
            <person name="Markowitz V."/>
            <person name="Hugenholtz P."/>
            <person name="Kyrpides N.C."/>
            <person name="Klenk H.P."/>
            <person name="Han C."/>
        </authorList>
    </citation>
    <scope>NUCLEOTIDE SEQUENCE [LARGE SCALE GENOMIC DNA]</scope>
    <source>
        <strain evidence="3">ATCC 49208 / DSM 771 / VKM B-1644</strain>
    </source>
</reference>
<gene>
    <name evidence="2" type="ordered locus">Dtox_1880</name>
</gene>
<name>C8VXS0_DESAS</name>
<keyword evidence="3" id="KW-1185">Reference proteome</keyword>
<evidence type="ECO:0000313" key="3">
    <source>
        <dbReference type="Proteomes" id="UP000002217"/>
    </source>
</evidence>
<dbReference type="Proteomes" id="UP000002217">
    <property type="component" value="Chromosome"/>
</dbReference>